<dbReference type="Pfam" id="PF05930">
    <property type="entry name" value="Phage_AlpA"/>
    <property type="match status" value="1"/>
</dbReference>
<keyword evidence="2" id="KW-1185">Reference proteome</keyword>
<dbReference type="InterPro" id="IPR009061">
    <property type="entry name" value="DNA-bd_dom_put_sf"/>
</dbReference>
<dbReference type="PANTHER" id="PTHR36154:SF1">
    <property type="entry name" value="DNA-BINDING TRANSCRIPTIONAL ACTIVATOR ALPA"/>
    <property type="match status" value="1"/>
</dbReference>
<reference evidence="1 2" key="1">
    <citation type="submission" date="2021-04" db="EMBL/GenBank/DDBJ databases">
        <title>The genome sequence of Ideonella sp. 3Y2.</title>
        <authorList>
            <person name="Liu Y."/>
        </authorList>
    </citation>
    <scope>NUCLEOTIDE SEQUENCE [LARGE SCALE GENOMIC DNA]</scope>
    <source>
        <strain evidence="1 2">3Y2</strain>
    </source>
</reference>
<dbReference type="PANTHER" id="PTHR36154">
    <property type="entry name" value="DNA-BINDING TRANSCRIPTIONAL ACTIVATOR ALPA"/>
    <property type="match status" value="1"/>
</dbReference>
<dbReference type="InterPro" id="IPR010260">
    <property type="entry name" value="AlpA"/>
</dbReference>
<organism evidence="1 2">
    <name type="scientific">Ideonella alba</name>
    <dbReference type="NCBI Taxonomy" id="2824118"/>
    <lineage>
        <taxon>Bacteria</taxon>
        <taxon>Pseudomonadati</taxon>
        <taxon>Pseudomonadota</taxon>
        <taxon>Betaproteobacteria</taxon>
        <taxon>Burkholderiales</taxon>
        <taxon>Sphaerotilaceae</taxon>
        <taxon>Ideonella</taxon>
    </lineage>
</organism>
<dbReference type="InterPro" id="IPR052931">
    <property type="entry name" value="Prophage_regulatory_activator"/>
</dbReference>
<dbReference type="SUPFAM" id="SSF46955">
    <property type="entry name" value="Putative DNA-binding domain"/>
    <property type="match status" value="1"/>
</dbReference>
<proteinExistence type="predicted"/>
<comment type="caution">
    <text evidence="1">The sequence shown here is derived from an EMBL/GenBank/DDBJ whole genome shotgun (WGS) entry which is preliminary data.</text>
</comment>
<protein>
    <submittedName>
        <fullName evidence="1">AlpA family transcriptional regulator</fullName>
    </submittedName>
</protein>
<dbReference type="AlphaFoldDB" id="A0A940YDE6"/>
<evidence type="ECO:0000313" key="1">
    <source>
        <dbReference type="EMBL" id="MBQ0933568.1"/>
    </source>
</evidence>
<gene>
    <name evidence="1" type="ORF">KAK03_24110</name>
</gene>
<dbReference type="RefSeq" id="WP_210857233.1">
    <property type="nucleotide sequence ID" value="NZ_JAGQDD010000033.1"/>
</dbReference>
<dbReference type="Proteomes" id="UP000676246">
    <property type="component" value="Unassembled WGS sequence"/>
</dbReference>
<dbReference type="EMBL" id="JAGQDD010000033">
    <property type="protein sequence ID" value="MBQ0933568.1"/>
    <property type="molecule type" value="Genomic_DNA"/>
</dbReference>
<accession>A0A940YDE6</accession>
<sequence>MPATPPATPSSNTDDSPTLLLRLPAVMKMTGLGRSTIYRLVAQQRFPCPVRIANRAVAWRRSDVYQWSDARPAATH</sequence>
<evidence type="ECO:0000313" key="2">
    <source>
        <dbReference type="Proteomes" id="UP000676246"/>
    </source>
</evidence>
<dbReference type="Gene3D" id="1.10.238.160">
    <property type="match status" value="1"/>
</dbReference>
<name>A0A940YDE6_9BURK</name>